<dbReference type="CDD" id="cd00353">
    <property type="entry name" value="Ribosomal_S15p_S13e"/>
    <property type="match status" value="1"/>
</dbReference>
<comment type="subunit">
    <text evidence="3 4">Part of the 30S ribosomal subunit. Forms a bridge to the 50S subunit in the 70S ribosome, contacting the 23S rRNA.</text>
</comment>
<evidence type="ECO:0000256" key="4">
    <source>
        <dbReference type="HAMAP-Rule" id="MF_01343"/>
    </source>
</evidence>
<comment type="function">
    <text evidence="4">Forms an intersubunit bridge (bridge B4) with the 23S rRNA of the 50S subunit in the ribosome.</text>
</comment>
<accession>A0A345Z3S4</accession>
<dbReference type="Gene3D" id="6.10.250.3130">
    <property type="match status" value="1"/>
</dbReference>
<dbReference type="FunFam" id="1.10.287.10:FF:000002">
    <property type="entry name" value="30S ribosomal protein S15"/>
    <property type="match status" value="1"/>
</dbReference>
<keyword evidence="7" id="KW-1185">Reference proteome</keyword>
<dbReference type="KEGG" id="salx:SALLE_v1c05810"/>
<name>A0A345Z3S4_9MOLU</name>
<dbReference type="GO" id="GO:0019843">
    <property type="term" value="F:rRNA binding"/>
    <property type="evidence" value="ECO:0007669"/>
    <property type="project" value="UniProtKB-UniRule"/>
</dbReference>
<evidence type="ECO:0000256" key="2">
    <source>
        <dbReference type="ARBA" id="ARBA00023274"/>
    </source>
</evidence>
<dbReference type="GO" id="GO:0022627">
    <property type="term" value="C:cytosolic small ribosomal subunit"/>
    <property type="evidence" value="ECO:0007669"/>
    <property type="project" value="TreeGrafter"/>
</dbReference>
<dbReference type="NCBIfam" id="TIGR00952">
    <property type="entry name" value="S15_bact"/>
    <property type="match status" value="1"/>
</dbReference>
<dbReference type="RefSeq" id="WP_115558159.1">
    <property type="nucleotide sequence ID" value="NZ_CP031376.1"/>
</dbReference>
<evidence type="ECO:0000256" key="1">
    <source>
        <dbReference type="ARBA" id="ARBA00022980"/>
    </source>
</evidence>
<dbReference type="Proteomes" id="UP000254792">
    <property type="component" value="Chromosome"/>
</dbReference>
<evidence type="ECO:0000313" key="7">
    <source>
        <dbReference type="Proteomes" id="UP000254792"/>
    </source>
</evidence>
<gene>
    <name evidence="4 6" type="primary">rpsO</name>
    <name evidence="6" type="ORF">SALLE_v1c05810</name>
</gene>
<dbReference type="HAMAP" id="MF_01343_B">
    <property type="entry name" value="Ribosomal_uS15_B"/>
    <property type="match status" value="1"/>
</dbReference>
<evidence type="ECO:0000313" key="6">
    <source>
        <dbReference type="EMBL" id="AXK51253.1"/>
    </source>
</evidence>
<organism evidence="6 7">
    <name type="scientific">Spiroplasma alleghenense</name>
    <dbReference type="NCBI Taxonomy" id="216931"/>
    <lineage>
        <taxon>Bacteria</taxon>
        <taxon>Bacillati</taxon>
        <taxon>Mycoplasmatota</taxon>
        <taxon>Mollicutes</taxon>
        <taxon>Entomoplasmatales</taxon>
        <taxon>Spiroplasmataceae</taxon>
        <taxon>Spiroplasma</taxon>
    </lineage>
</organism>
<comment type="function">
    <text evidence="4">One of the primary rRNA binding proteins, it binds directly to 16S rRNA where it helps nucleate assembly of the platform of the 30S subunit by binding and bridging several RNA helices of the 16S rRNA.</text>
</comment>
<dbReference type="Pfam" id="PF00312">
    <property type="entry name" value="Ribosomal_S15"/>
    <property type="match status" value="1"/>
</dbReference>
<dbReference type="PANTHER" id="PTHR23321:SF26">
    <property type="entry name" value="SMALL RIBOSOMAL SUBUNIT PROTEIN US15M"/>
    <property type="match status" value="1"/>
</dbReference>
<dbReference type="OrthoDB" id="9799262at2"/>
<proteinExistence type="inferred from homology"/>
<dbReference type="InterPro" id="IPR000589">
    <property type="entry name" value="Ribosomal_uS15"/>
</dbReference>
<dbReference type="GO" id="GO:0006412">
    <property type="term" value="P:translation"/>
    <property type="evidence" value="ECO:0007669"/>
    <property type="project" value="UniProtKB-UniRule"/>
</dbReference>
<keyword evidence="2 4" id="KW-0687">Ribonucleoprotein</keyword>
<sequence>MVLKARKAEIIKEFGQNDKDTGRAEVQIALLTDDIRNLTEHLQLHKKDITSRRSLLKKVSQRKHHLNFLIKNDFERYKAIIAKLNLRK</sequence>
<dbReference type="InterPro" id="IPR005290">
    <property type="entry name" value="Ribosomal_uS15_bac-type"/>
</dbReference>
<protein>
    <recommendedName>
        <fullName evidence="4">Small ribosomal subunit protein uS15</fullName>
    </recommendedName>
</protein>
<reference evidence="6 7" key="1">
    <citation type="submission" date="2018-07" db="EMBL/GenBank/DDBJ databases">
        <title>Complete genome sequence of Spiroplasma alleghenense PLHS-1 (ATCC 51752).</title>
        <authorList>
            <person name="Chou L."/>
            <person name="Lee T.-Y."/>
            <person name="Tsai Y.-M."/>
            <person name="Kuo C.-H."/>
        </authorList>
    </citation>
    <scope>NUCLEOTIDE SEQUENCE [LARGE SCALE GENOMIC DNA]</scope>
    <source>
        <strain evidence="6 7">PLHS-1</strain>
    </source>
</reference>
<dbReference type="PANTHER" id="PTHR23321">
    <property type="entry name" value="RIBOSOMAL PROTEIN S15, BACTERIAL AND ORGANELLAR"/>
    <property type="match status" value="1"/>
</dbReference>
<dbReference type="EMBL" id="CP031376">
    <property type="protein sequence ID" value="AXK51253.1"/>
    <property type="molecule type" value="Genomic_DNA"/>
</dbReference>
<dbReference type="GO" id="GO:0003735">
    <property type="term" value="F:structural constituent of ribosome"/>
    <property type="evidence" value="ECO:0007669"/>
    <property type="project" value="InterPro"/>
</dbReference>
<dbReference type="Gene3D" id="1.10.287.10">
    <property type="entry name" value="S15/NS1, RNA-binding"/>
    <property type="match status" value="1"/>
</dbReference>
<keyword evidence="4" id="KW-0694">RNA-binding</keyword>
<dbReference type="SUPFAM" id="SSF47060">
    <property type="entry name" value="S15/NS1 RNA-binding domain"/>
    <property type="match status" value="1"/>
</dbReference>
<keyword evidence="1 4" id="KW-0689">Ribosomal protein</keyword>
<keyword evidence="4" id="KW-0699">rRNA-binding</keyword>
<dbReference type="InterPro" id="IPR009068">
    <property type="entry name" value="uS15_NS1_RNA-bd_sf"/>
</dbReference>
<evidence type="ECO:0000256" key="3">
    <source>
        <dbReference type="ARBA" id="ARBA00064542"/>
    </source>
</evidence>
<dbReference type="AlphaFoldDB" id="A0A345Z3S4"/>
<dbReference type="SMART" id="SM01387">
    <property type="entry name" value="Ribosomal_S15"/>
    <property type="match status" value="1"/>
</dbReference>
<evidence type="ECO:0000256" key="5">
    <source>
        <dbReference type="RuleBase" id="RU003919"/>
    </source>
</evidence>
<comment type="similarity">
    <text evidence="4 5">Belongs to the universal ribosomal protein uS15 family.</text>
</comment>